<keyword evidence="1" id="KW-1133">Transmembrane helix</keyword>
<evidence type="ECO:0000313" key="3">
    <source>
        <dbReference type="Proteomes" id="UP000008975"/>
    </source>
</evidence>
<dbReference type="KEGG" id="mts:MTES_1049"/>
<dbReference type="EMBL" id="AP012052">
    <property type="protein sequence ID" value="BAJ74013.1"/>
    <property type="molecule type" value="Genomic_DNA"/>
</dbReference>
<dbReference type="Proteomes" id="UP000008975">
    <property type="component" value="Chromosome"/>
</dbReference>
<keyword evidence="1" id="KW-0472">Membrane</keyword>
<proteinExistence type="predicted"/>
<keyword evidence="1" id="KW-0812">Transmembrane</keyword>
<accession>E8NFW8</accession>
<evidence type="ECO:0000256" key="1">
    <source>
        <dbReference type="SAM" id="Phobius"/>
    </source>
</evidence>
<evidence type="ECO:0000313" key="2">
    <source>
        <dbReference type="EMBL" id="BAJ74013.1"/>
    </source>
</evidence>
<feature type="transmembrane region" description="Helical" evidence="1">
    <location>
        <begin position="20"/>
        <end position="39"/>
    </location>
</feature>
<feature type="transmembrane region" description="Helical" evidence="1">
    <location>
        <begin position="112"/>
        <end position="133"/>
    </location>
</feature>
<reference evidence="2 3" key="1">
    <citation type="journal article" date="2011" name="J. Bacteriol.">
        <title>Genome sequence of Microbacterium testaceum StLB037, an N-acylhomoserine lactone-degrading bacterium isolated from potato leaves.</title>
        <authorList>
            <person name="Morohoshi T."/>
            <person name="Wang W.-Z."/>
            <person name="Someya N."/>
            <person name="Ikeda T."/>
        </authorList>
    </citation>
    <scope>NUCLEOTIDE SEQUENCE [LARGE SCALE GENOMIC DNA]</scope>
    <source>
        <strain evidence="2 3">StLB037</strain>
    </source>
</reference>
<dbReference type="AlphaFoldDB" id="E8NFW8"/>
<gene>
    <name evidence="2" type="ordered locus">MTES_1049</name>
</gene>
<dbReference type="HOGENOM" id="CLU_1459754_0_0_11"/>
<organism evidence="2 3">
    <name type="scientific">Microbacterium testaceum (strain StLB037)</name>
    <dbReference type="NCBI Taxonomy" id="979556"/>
    <lineage>
        <taxon>Bacteria</taxon>
        <taxon>Bacillati</taxon>
        <taxon>Actinomycetota</taxon>
        <taxon>Actinomycetes</taxon>
        <taxon>Micrococcales</taxon>
        <taxon>Microbacteriaceae</taxon>
        <taxon>Microbacterium</taxon>
    </lineage>
</organism>
<reference key="2">
    <citation type="submission" date="2011-02" db="EMBL/GenBank/DDBJ databases">
        <title>Genome sequence of Microbacterium testaceum StLB037.</title>
        <authorList>
            <person name="Morohoshi T."/>
            <person name="Wang W.Z."/>
            <person name="Someya N."/>
            <person name="Ikeda T."/>
        </authorList>
    </citation>
    <scope>NUCLEOTIDE SEQUENCE</scope>
    <source>
        <strain>StLB037</strain>
    </source>
</reference>
<name>E8NFW8_MICTS</name>
<sequence>MGRQRRWGVWWRRFGQIVFYVVAGVLTVAIAALLVASLIDLGQPRVWGTFTQMGCEDRPRAGCRPFGTWISDDGAIIEQHVYLNGWTDSTGRTRAGFQPTALLGDNVVNVPVLTGGMPVLLSIMLVWWTAVVLRRAASWGDIVLPRSRWLGGRGGPARRQGALGIRGSFRRQHRRALERGMIKDE</sequence>
<protein>
    <submittedName>
        <fullName evidence="2">FOG: Ankyrin repeat</fullName>
    </submittedName>
</protein>